<name>A0A316TSK8_9BACT</name>
<dbReference type="InterPro" id="IPR025250">
    <property type="entry name" value="DUF4199"/>
</dbReference>
<comment type="caution">
    <text evidence="2">The sequence shown here is derived from an EMBL/GenBank/DDBJ whole genome shotgun (WGS) entry which is preliminary data.</text>
</comment>
<feature type="transmembrane region" description="Helical" evidence="1">
    <location>
        <begin position="132"/>
        <end position="154"/>
    </location>
</feature>
<evidence type="ECO:0000256" key="1">
    <source>
        <dbReference type="SAM" id="Phobius"/>
    </source>
</evidence>
<evidence type="ECO:0000313" key="2">
    <source>
        <dbReference type="EMBL" id="PWN07400.1"/>
    </source>
</evidence>
<feature type="transmembrane region" description="Helical" evidence="1">
    <location>
        <begin position="39"/>
        <end position="58"/>
    </location>
</feature>
<reference evidence="2 3" key="1">
    <citation type="submission" date="2018-05" db="EMBL/GenBank/DDBJ databases">
        <title>Rhodohalobacter halophilus gen. nov., sp. nov., a moderately halophilic member of the family Balneolaceae.</title>
        <authorList>
            <person name="Liu Z.-W."/>
        </authorList>
    </citation>
    <scope>NUCLEOTIDE SEQUENCE [LARGE SCALE GENOMIC DNA]</scope>
    <source>
        <strain evidence="2 3">8A47</strain>
    </source>
</reference>
<keyword evidence="1" id="KW-0812">Transmembrane</keyword>
<dbReference type="EMBL" id="QGGB01000003">
    <property type="protein sequence ID" value="PWN07400.1"/>
    <property type="molecule type" value="Genomic_DNA"/>
</dbReference>
<feature type="transmembrane region" description="Helical" evidence="1">
    <location>
        <begin position="7"/>
        <end position="24"/>
    </location>
</feature>
<keyword evidence="1" id="KW-0472">Membrane</keyword>
<dbReference type="OrthoDB" id="5766000at2"/>
<sequence>MKNRKTEVKWALIFIAASLGWMFIERLTGLHSTHIDKHMIYTNVFAVIAIAVYVFALLDKRKNDYSGVMTYKEGFISGLIITLIVALLSPVTQYLISAFIAPDYFPNIIEYTVSEGLMSREEAEGYFNLRSYIRQGVIGALVLGVITSAVVAFFTKGGTPKSETE</sequence>
<evidence type="ECO:0000313" key="3">
    <source>
        <dbReference type="Proteomes" id="UP000245533"/>
    </source>
</evidence>
<gene>
    <name evidence="2" type="ORF">DDZ15_03810</name>
</gene>
<keyword evidence="3" id="KW-1185">Reference proteome</keyword>
<keyword evidence="1" id="KW-1133">Transmembrane helix</keyword>
<protein>
    <submittedName>
        <fullName evidence="2">DUF4199 domain-containing protein</fullName>
    </submittedName>
</protein>
<dbReference type="RefSeq" id="WP_109645057.1">
    <property type="nucleotide sequence ID" value="NZ_QGGB01000003.1"/>
</dbReference>
<feature type="transmembrane region" description="Helical" evidence="1">
    <location>
        <begin position="79"/>
        <end position="101"/>
    </location>
</feature>
<dbReference type="Proteomes" id="UP000245533">
    <property type="component" value="Unassembled WGS sequence"/>
</dbReference>
<accession>A0A316TSK8</accession>
<proteinExistence type="predicted"/>
<organism evidence="2 3">
    <name type="scientific">Rhodohalobacter mucosus</name>
    <dbReference type="NCBI Taxonomy" id="2079485"/>
    <lineage>
        <taxon>Bacteria</taxon>
        <taxon>Pseudomonadati</taxon>
        <taxon>Balneolota</taxon>
        <taxon>Balneolia</taxon>
        <taxon>Balneolales</taxon>
        <taxon>Balneolaceae</taxon>
        <taxon>Rhodohalobacter</taxon>
    </lineage>
</organism>
<dbReference type="Pfam" id="PF13858">
    <property type="entry name" value="DUF4199"/>
    <property type="match status" value="1"/>
</dbReference>
<dbReference type="AlphaFoldDB" id="A0A316TSK8"/>